<dbReference type="Proteomes" id="UP001454036">
    <property type="component" value="Unassembled WGS sequence"/>
</dbReference>
<accession>A0AAV3NJY3</accession>
<protein>
    <recommendedName>
        <fullName evidence="3">PH domain-containing protein</fullName>
    </recommendedName>
</protein>
<dbReference type="EMBL" id="BAABME010000106">
    <property type="protein sequence ID" value="GAA0139630.1"/>
    <property type="molecule type" value="Genomic_DNA"/>
</dbReference>
<gene>
    <name evidence="1" type="ORF">LIER_01136</name>
</gene>
<dbReference type="AlphaFoldDB" id="A0AAV3NJY3"/>
<organism evidence="1 2">
    <name type="scientific">Lithospermum erythrorhizon</name>
    <name type="common">Purple gromwell</name>
    <name type="synonym">Lithospermum officinale var. erythrorhizon</name>
    <dbReference type="NCBI Taxonomy" id="34254"/>
    <lineage>
        <taxon>Eukaryota</taxon>
        <taxon>Viridiplantae</taxon>
        <taxon>Streptophyta</taxon>
        <taxon>Embryophyta</taxon>
        <taxon>Tracheophyta</taxon>
        <taxon>Spermatophyta</taxon>
        <taxon>Magnoliopsida</taxon>
        <taxon>eudicotyledons</taxon>
        <taxon>Gunneridae</taxon>
        <taxon>Pentapetalae</taxon>
        <taxon>asterids</taxon>
        <taxon>lamiids</taxon>
        <taxon>Boraginales</taxon>
        <taxon>Boraginaceae</taxon>
        <taxon>Boraginoideae</taxon>
        <taxon>Lithospermeae</taxon>
        <taxon>Lithospermum</taxon>
    </lineage>
</organism>
<name>A0AAV3NJY3_LITER</name>
<keyword evidence="2" id="KW-1185">Reference proteome</keyword>
<comment type="caution">
    <text evidence="1">The sequence shown here is derived from an EMBL/GenBank/DDBJ whole genome shotgun (WGS) entry which is preliminary data.</text>
</comment>
<evidence type="ECO:0000313" key="2">
    <source>
        <dbReference type="Proteomes" id="UP001454036"/>
    </source>
</evidence>
<reference evidence="1 2" key="1">
    <citation type="submission" date="2024-01" db="EMBL/GenBank/DDBJ databases">
        <title>The complete chloroplast genome sequence of Lithospermum erythrorhizon: insights into the phylogenetic relationship among Boraginaceae species and the maternal lineages of purple gromwells.</title>
        <authorList>
            <person name="Okada T."/>
            <person name="Watanabe K."/>
        </authorList>
    </citation>
    <scope>NUCLEOTIDE SEQUENCE [LARGE SCALE GENOMIC DNA]</scope>
</reference>
<sequence>MDPPATYKEDNEWMKAFEKLKEYLGSPKLLTRPQEGEDLQRIGRRRLGSSKTCLLCVHVEVKDNPIYMEYYARPVLEEVEDWRSQIARYLALGVLPTDTLEARRVVNRSYKF</sequence>
<evidence type="ECO:0008006" key="3">
    <source>
        <dbReference type="Google" id="ProtNLM"/>
    </source>
</evidence>
<evidence type="ECO:0000313" key="1">
    <source>
        <dbReference type="EMBL" id="GAA0139630.1"/>
    </source>
</evidence>
<proteinExistence type="predicted"/>